<accession>A0A8C1XAC7</accession>
<name>A0A8C1XAC7_CYPCA</name>
<dbReference type="GO" id="GO:0005737">
    <property type="term" value="C:cytoplasm"/>
    <property type="evidence" value="ECO:0007669"/>
    <property type="project" value="UniProtKB-ARBA"/>
</dbReference>
<dbReference type="GO" id="GO:0006357">
    <property type="term" value="P:regulation of transcription by RNA polymerase II"/>
    <property type="evidence" value="ECO:0007669"/>
    <property type="project" value="TreeGrafter"/>
</dbReference>
<dbReference type="Pfam" id="PF00023">
    <property type="entry name" value="Ank"/>
    <property type="match status" value="1"/>
</dbReference>
<feature type="repeat" description="ANK" evidence="6">
    <location>
        <begin position="247"/>
        <end position="279"/>
    </location>
</feature>
<feature type="repeat" description="ANK" evidence="6">
    <location>
        <begin position="181"/>
        <end position="213"/>
    </location>
</feature>
<evidence type="ECO:0000256" key="5">
    <source>
        <dbReference type="ARBA" id="ARBA00039564"/>
    </source>
</evidence>
<feature type="repeat" description="ANK" evidence="6">
    <location>
        <begin position="148"/>
        <end position="180"/>
    </location>
</feature>
<comment type="subcellular location">
    <subcellularLocation>
        <location evidence="1">Nucleus</location>
    </subcellularLocation>
</comment>
<sequence>MGLLLVEELVTGKRGEGKVSGGACAEVFGAGEYETSIIQEKQDGLQTQQDLNDTTQNDIRPCEENLKLNVDRSGQLKLETVEDLFNILQLRKRRKERKSQMPKKQPEPEILPETVDQALFLKAVTENKMPVVEKYLADGGDPNACDHFKRSALHKASAQGHIEIMQKLLESGASMDQKDKLDATVVHWACRGGSLPALELLLNKGAKFNSRDKLCSTPLHVAVRTGHYECAEHLIHCGADVNAKDREGDTPMHDAVRINRFKMIKLLMMYGASLNAKNNDGKTPMETLLSWQKVLAIYIMMMLIAGDRASEILMRFFVNIVFSLVSMDFESKESSVSGTRQ</sequence>
<feature type="repeat" description="ANK" evidence="6">
    <location>
        <begin position="217"/>
        <end position="246"/>
    </location>
</feature>
<dbReference type="Ensembl" id="ENSCCRT00015080603.1">
    <property type="protein sequence ID" value="ENSCCRP00015078047.1"/>
    <property type="gene ID" value="ENSCCRG00015031375.1"/>
</dbReference>
<organism evidence="7 8">
    <name type="scientific">Cyprinus carpio</name>
    <name type="common">Common carp</name>
    <dbReference type="NCBI Taxonomy" id="7962"/>
    <lineage>
        <taxon>Eukaryota</taxon>
        <taxon>Metazoa</taxon>
        <taxon>Chordata</taxon>
        <taxon>Craniata</taxon>
        <taxon>Vertebrata</taxon>
        <taxon>Euteleostomi</taxon>
        <taxon>Actinopterygii</taxon>
        <taxon>Neopterygii</taxon>
        <taxon>Teleostei</taxon>
        <taxon>Ostariophysi</taxon>
        <taxon>Cypriniformes</taxon>
        <taxon>Cyprinidae</taxon>
        <taxon>Cyprininae</taxon>
        <taxon>Cyprinus</taxon>
    </lineage>
</organism>
<dbReference type="GO" id="GO:0061629">
    <property type="term" value="F:RNA polymerase II-specific DNA-binding transcription factor binding"/>
    <property type="evidence" value="ECO:0007669"/>
    <property type="project" value="TreeGrafter"/>
</dbReference>
<dbReference type="PROSITE" id="PS50297">
    <property type="entry name" value="ANK_REP_REGION"/>
    <property type="match status" value="4"/>
</dbReference>
<dbReference type="PANTHER" id="PTHR24126:SF7">
    <property type="entry name" value="ANKYRIN REPEAT DOMAIN-CONTAINING PROTEIN 1"/>
    <property type="match status" value="1"/>
</dbReference>
<proteinExistence type="predicted"/>
<dbReference type="InterPro" id="IPR036770">
    <property type="entry name" value="Ankyrin_rpt-contain_sf"/>
</dbReference>
<evidence type="ECO:0000256" key="2">
    <source>
        <dbReference type="ARBA" id="ARBA00022737"/>
    </source>
</evidence>
<dbReference type="Proteomes" id="UP000694700">
    <property type="component" value="Unplaced"/>
</dbReference>
<dbReference type="Gene3D" id="1.25.40.20">
    <property type="entry name" value="Ankyrin repeat-containing domain"/>
    <property type="match status" value="2"/>
</dbReference>
<dbReference type="Pfam" id="PF12796">
    <property type="entry name" value="Ank_2"/>
    <property type="match status" value="1"/>
</dbReference>
<dbReference type="PRINTS" id="PR01415">
    <property type="entry name" value="ANKYRIN"/>
</dbReference>
<dbReference type="AlphaFoldDB" id="A0A8C1XAC7"/>
<dbReference type="PROSITE" id="PS50088">
    <property type="entry name" value="ANK_REPEAT"/>
    <property type="match status" value="4"/>
</dbReference>
<dbReference type="GO" id="GO:0005634">
    <property type="term" value="C:nucleus"/>
    <property type="evidence" value="ECO:0007669"/>
    <property type="project" value="UniProtKB-SubCell"/>
</dbReference>
<dbReference type="FunFam" id="1.25.40.20:FF:000453">
    <property type="entry name" value="Ankyrin repeat domain 1a (cardiac muscle)"/>
    <property type="match status" value="1"/>
</dbReference>
<protein>
    <recommendedName>
        <fullName evidence="5">Ankyrin repeat domain-containing protein 1</fullName>
    </recommendedName>
</protein>
<keyword evidence="3 6" id="KW-0040">ANK repeat</keyword>
<evidence type="ECO:0000256" key="6">
    <source>
        <dbReference type="PROSITE-ProRule" id="PRU00023"/>
    </source>
</evidence>
<evidence type="ECO:0000256" key="4">
    <source>
        <dbReference type="ARBA" id="ARBA00023242"/>
    </source>
</evidence>
<keyword evidence="2" id="KW-0677">Repeat</keyword>
<dbReference type="InterPro" id="IPR002110">
    <property type="entry name" value="Ankyrin_rpt"/>
</dbReference>
<dbReference type="SUPFAM" id="SSF48403">
    <property type="entry name" value="Ankyrin repeat"/>
    <property type="match status" value="1"/>
</dbReference>
<dbReference type="PANTHER" id="PTHR24126">
    <property type="entry name" value="ANKYRIN REPEAT, PH AND SEC7 DOMAIN CONTAINING PROTEIN SECG-RELATED"/>
    <property type="match status" value="1"/>
</dbReference>
<evidence type="ECO:0000256" key="1">
    <source>
        <dbReference type="ARBA" id="ARBA00004123"/>
    </source>
</evidence>
<evidence type="ECO:0000313" key="8">
    <source>
        <dbReference type="Proteomes" id="UP000694700"/>
    </source>
</evidence>
<reference evidence="7" key="1">
    <citation type="submission" date="2025-08" db="UniProtKB">
        <authorList>
            <consortium name="Ensembl"/>
        </authorList>
    </citation>
    <scope>IDENTIFICATION</scope>
</reference>
<evidence type="ECO:0000256" key="3">
    <source>
        <dbReference type="ARBA" id="ARBA00023043"/>
    </source>
</evidence>
<keyword evidence="4" id="KW-0539">Nucleus</keyword>
<dbReference type="SMART" id="SM00248">
    <property type="entry name" value="ANK"/>
    <property type="match status" value="4"/>
</dbReference>
<evidence type="ECO:0000313" key="7">
    <source>
        <dbReference type="Ensembl" id="ENSCCRP00015078047.1"/>
    </source>
</evidence>